<accession>A0A2P8ER28</accession>
<dbReference type="AlphaFoldDB" id="A0A2P8ER28"/>
<evidence type="ECO:0000256" key="1">
    <source>
        <dbReference type="ARBA" id="ARBA00022679"/>
    </source>
</evidence>
<keyword evidence="3" id="KW-0963">Cytoplasm</keyword>
<comment type="subcellular location">
    <subcellularLocation>
        <location evidence="3">Cytoplasm</location>
    </subcellularLocation>
</comment>
<dbReference type="PROSITE" id="PS51186">
    <property type="entry name" value="GNAT"/>
    <property type="match status" value="1"/>
</dbReference>
<dbReference type="GO" id="GO:0008999">
    <property type="term" value="F:protein-N-terminal-alanine acetyltransferase activity"/>
    <property type="evidence" value="ECO:0007669"/>
    <property type="project" value="UniProtKB-EC"/>
</dbReference>
<comment type="function">
    <text evidence="3">Acetylates the N-terminal alanine of ribosomal protein bS18.</text>
</comment>
<dbReference type="Proteomes" id="UP000242133">
    <property type="component" value="Unassembled WGS sequence"/>
</dbReference>
<dbReference type="GO" id="GO:0005737">
    <property type="term" value="C:cytoplasm"/>
    <property type="evidence" value="ECO:0007669"/>
    <property type="project" value="UniProtKB-SubCell"/>
</dbReference>
<evidence type="ECO:0000313" key="6">
    <source>
        <dbReference type="Proteomes" id="UP000242133"/>
    </source>
</evidence>
<dbReference type="EMBL" id="PYGI01000021">
    <property type="protein sequence ID" value="PSL11921.1"/>
    <property type="molecule type" value="Genomic_DNA"/>
</dbReference>
<dbReference type="CDD" id="cd04301">
    <property type="entry name" value="NAT_SF"/>
    <property type="match status" value="1"/>
</dbReference>
<dbReference type="Pfam" id="PF00583">
    <property type="entry name" value="Acetyltransf_1"/>
    <property type="match status" value="1"/>
</dbReference>
<dbReference type="EC" id="2.3.1.266" evidence="3"/>
<comment type="similarity">
    <text evidence="3">Belongs to the acetyltransferase family. RimI subfamily.</text>
</comment>
<dbReference type="SUPFAM" id="SSF55729">
    <property type="entry name" value="Acyl-CoA N-acyltransferases (Nat)"/>
    <property type="match status" value="1"/>
</dbReference>
<evidence type="ECO:0000256" key="3">
    <source>
        <dbReference type="RuleBase" id="RU363094"/>
    </source>
</evidence>
<protein>
    <recommendedName>
        <fullName evidence="3">[Ribosomal protein bS18]-alanine N-acetyltransferase</fullName>
        <ecNumber evidence="3">2.3.1.266</ecNumber>
    </recommendedName>
</protein>
<dbReference type="OrthoDB" id="9796919at2"/>
<keyword evidence="5" id="KW-0689">Ribosomal protein</keyword>
<dbReference type="RefSeq" id="WP_106592778.1">
    <property type="nucleotide sequence ID" value="NZ_PYGI01000021.1"/>
</dbReference>
<name>A0A2P8ER28_9GAMM</name>
<evidence type="ECO:0000256" key="2">
    <source>
        <dbReference type="ARBA" id="ARBA00023315"/>
    </source>
</evidence>
<evidence type="ECO:0000313" key="5">
    <source>
        <dbReference type="EMBL" id="PSL11921.1"/>
    </source>
</evidence>
<dbReference type="InterPro" id="IPR050832">
    <property type="entry name" value="Bact_Acetyltransf"/>
</dbReference>
<dbReference type="NCBIfam" id="TIGR01575">
    <property type="entry name" value="rimI"/>
    <property type="match status" value="1"/>
</dbReference>
<keyword evidence="6" id="KW-1185">Reference proteome</keyword>
<proteinExistence type="inferred from homology"/>
<evidence type="ECO:0000259" key="4">
    <source>
        <dbReference type="PROSITE" id="PS51186"/>
    </source>
</evidence>
<keyword evidence="1 5" id="KW-0808">Transferase</keyword>
<reference evidence="5 6" key="1">
    <citation type="submission" date="2018-03" db="EMBL/GenBank/DDBJ databases">
        <title>Genomic Encyclopedia of Archaeal and Bacterial Type Strains, Phase II (KMG-II): from individual species to whole genera.</title>
        <authorList>
            <person name="Goeker M."/>
        </authorList>
    </citation>
    <scope>NUCLEOTIDE SEQUENCE [LARGE SCALE GENOMIC DNA]</scope>
    <source>
        <strain evidence="5 6">DSM 17586</strain>
    </source>
</reference>
<dbReference type="Gene3D" id="3.40.630.30">
    <property type="match status" value="1"/>
</dbReference>
<dbReference type="InterPro" id="IPR000182">
    <property type="entry name" value="GNAT_dom"/>
</dbReference>
<comment type="catalytic activity">
    <reaction evidence="3">
        <text>N-terminal L-alanyl-[ribosomal protein bS18] + acetyl-CoA = N-terminal N(alpha)-acetyl-L-alanyl-[ribosomal protein bS18] + CoA + H(+)</text>
        <dbReference type="Rhea" id="RHEA:43756"/>
        <dbReference type="Rhea" id="RHEA-COMP:10676"/>
        <dbReference type="Rhea" id="RHEA-COMP:10677"/>
        <dbReference type="ChEBI" id="CHEBI:15378"/>
        <dbReference type="ChEBI" id="CHEBI:57287"/>
        <dbReference type="ChEBI" id="CHEBI:57288"/>
        <dbReference type="ChEBI" id="CHEBI:64718"/>
        <dbReference type="ChEBI" id="CHEBI:83683"/>
        <dbReference type="EC" id="2.3.1.266"/>
    </reaction>
</comment>
<dbReference type="InterPro" id="IPR016181">
    <property type="entry name" value="Acyl_CoA_acyltransferase"/>
</dbReference>
<feature type="domain" description="N-acetyltransferase" evidence="4">
    <location>
        <begin position="2"/>
        <end position="148"/>
    </location>
</feature>
<dbReference type="PANTHER" id="PTHR43877">
    <property type="entry name" value="AMINOALKYLPHOSPHONATE N-ACETYLTRANSFERASE-RELATED-RELATED"/>
    <property type="match status" value="1"/>
</dbReference>
<dbReference type="PANTHER" id="PTHR43877:SF2">
    <property type="entry name" value="AMINOALKYLPHOSPHONATE N-ACETYLTRANSFERASE-RELATED"/>
    <property type="match status" value="1"/>
</dbReference>
<dbReference type="InterPro" id="IPR006464">
    <property type="entry name" value="AcTrfase_RimI/Ard1"/>
</dbReference>
<sequence length="148" mass="16443">MLEIRPLTAELLPLLLPLDRLCFADEPFAAIWWQKAIDAQGAQAWLAIRNDEPVGYCLFSQVLDEAELLRIATVPLARQVGVGTALLAHAYQALKGCGVAQLFLEVRASNQAAQQLYCRNGWSVTGQRKDYYPLGDGREDAVLFNRVL</sequence>
<comment type="caution">
    <text evidence="5">The sequence shown here is derived from an EMBL/GenBank/DDBJ whole genome shotgun (WGS) entry which is preliminary data.</text>
</comment>
<keyword evidence="2" id="KW-0012">Acyltransferase</keyword>
<organism evidence="5 6">
    <name type="scientific">Marinobacterium halophilum</name>
    <dbReference type="NCBI Taxonomy" id="267374"/>
    <lineage>
        <taxon>Bacteria</taxon>
        <taxon>Pseudomonadati</taxon>
        <taxon>Pseudomonadota</taxon>
        <taxon>Gammaproteobacteria</taxon>
        <taxon>Oceanospirillales</taxon>
        <taxon>Oceanospirillaceae</taxon>
        <taxon>Marinobacterium</taxon>
    </lineage>
</organism>
<keyword evidence="5" id="KW-0687">Ribonucleoprotein</keyword>
<dbReference type="GO" id="GO:0005840">
    <property type="term" value="C:ribosome"/>
    <property type="evidence" value="ECO:0007669"/>
    <property type="project" value="UniProtKB-KW"/>
</dbReference>
<gene>
    <name evidence="5" type="ORF">CLV44_12129</name>
</gene>